<protein>
    <submittedName>
        <fullName evidence="3">Chaperonin 10-like protein</fullName>
    </submittedName>
</protein>
<accession>A0AAN7BGT9</accession>
<dbReference type="InterPro" id="IPR036291">
    <property type="entry name" value="NAD(P)-bd_dom_sf"/>
</dbReference>
<feature type="domain" description="Alcohol dehydrogenase-like N-terminal" evidence="2">
    <location>
        <begin position="133"/>
        <end position="244"/>
    </location>
</feature>
<dbReference type="InterPro" id="IPR011032">
    <property type="entry name" value="GroES-like_sf"/>
</dbReference>
<name>A0AAN7BGT9_9PEZI</name>
<dbReference type="PANTHER" id="PTHR43677:SF4">
    <property type="entry name" value="QUINONE OXIDOREDUCTASE-LIKE PROTEIN 2"/>
    <property type="match status" value="1"/>
</dbReference>
<dbReference type="Proteomes" id="UP001301958">
    <property type="component" value="Unassembled WGS sequence"/>
</dbReference>
<sequence>MQLATVGPSRIFKLNPICDLYTIALGRLPLVSLFKLHTIRGKHQGPHCCVVKNSYIMASALGIRITVLQPQKIDQHHLHYHHKSVIITITFPFPLSTRPKMASLPPTMKALVLPTPGASLEVRTIPTPTAVHGSVVIKVLASHLSDKHEHNLAGKIFSFPPNLISGGQAIGRVAETGPDTTSLSPGQLVLLHSFIRGRDDPNGVQVLWGLFDGFAPKTKKWYKDNYSAAAWAEYVRAPLEVVEPLDEKKLHSPVQEGGLGYSMEALLQLTTQLVPMGGFRGINLQPGERIIIAPSTGEFGGASVQVAVAMGAQVIAVGRNIETLKDLQATFPPGRVQVVAVTGDEKADMEALKQWGPIDAYLDIVPSIASGKNHIRACFMALRQYARVSLMGFISDDIAVPYATAVANNLTIRGQWMYERDDVKSAIKMAESGLLRLDKENGTEVVGRFKLEEWREAFEFVKENGGFGKIVAFTP</sequence>
<dbReference type="AlphaFoldDB" id="A0AAN7BGT9"/>
<dbReference type="PANTHER" id="PTHR43677">
    <property type="entry name" value="SHORT-CHAIN DEHYDROGENASE/REDUCTASE"/>
    <property type="match status" value="1"/>
</dbReference>
<evidence type="ECO:0000313" key="3">
    <source>
        <dbReference type="EMBL" id="KAK4223045.1"/>
    </source>
</evidence>
<dbReference type="InterPro" id="IPR013154">
    <property type="entry name" value="ADH-like_N"/>
</dbReference>
<dbReference type="Gene3D" id="3.40.50.720">
    <property type="entry name" value="NAD(P)-binding Rossmann-like Domain"/>
    <property type="match status" value="1"/>
</dbReference>
<organism evidence="3 4">
    <name type="scientific">Podospora fimiseda</name>
    <dbReference type="NCBI Taxonomy" id="252190"/>
    <lineage>
        <taxon>Eukaryota</taxon>
        <taxon>Fungi</taxon>
        <taxon>Dikarya</taxon>
        <taxon>Ascomycota</taxon>
        <taxon>Pezizomycotina</taxon>
        <taxon>Sordariomycetes</taxon>
        <taxon>Sordariomycetidae</taxon>
        <taxon>Sordariales</taxon>
        <taxon>Podosporaceae</taxon>
        <taxon>Podospora</taxon>
    </lineage>
</organism>
<feature type="domain" description="Alcohol dehydrogenase-like C-terminal" evidence="1">
    <location>
        <begin position="300"/>
        <end position="431"/>
    </location>
</feature>
<gene>
    <name evidence="3" type="ORF">QBC38DRAFT_488580</name>
</gene>
<dbReference type="Gene3D" id="3.90.180.10">
    <property type="entry name" value="Medium-chain alcohol dehydrogenases, catalytic domain"/>
    <property type="match status" value="1"/>
</dbReference>
<evidence type="ECO:0000259" key="1">
    <source>
        <dbReference type="Pfam" id="PF00107"/>
    </source>
</evidence>
<dbReference type="SUPFAM" id="SSF51735">
    <property type="entry name" value="NAD(P)-binding Rossmann-fold domains"/>
    <property type="match status" value="1"/>
</dbReference>
<dbReference type="GO" id="GO:0005739">
    <property type="term" value="C:mitochondrion"/>
    <property type="evidence" value="ECO:0007669"/>
    <property type="project" value="TreeGrafter"/>
</dbReference>
<evidence type="ECO:0000259" key="2">
    <source>
        <dbReference type="Pfam" id="PF08240"/>
    </source>
</evidence>
<reference evidence="3" key="2">
    <citation type="submission" date="2023-05" db="EMBL/GenBank/DDBJ databases">
        <authorList>
            <consortium name="Lawrence Berkeley National Laboratory"/>
            <person name="Steindorff A."/>
            <person name="Hensen N."/>
            <person name="Bonometti L."/>
            <person name="Westerberg I."/>
            <person name="Brannstrom I.O."/>
            <person name="Guillou S."/>
            <person name="Cros-Aarteil S."/>
            <person name="Calhoun S."/>
            <person name="Haridas S."/>
            <person name="Kuo A."/>
            <person name="Mondo S."/>
            <person name="Pangilinan J."/>
            <person name="Riley R."/>
            <person name="Labutti K."/>
            <person name="Andreopoulos B."/>
            <person name="Lipzen A."/>
            <person name="Chen C."/>
            <person name="Yanf M."/>
            <person name="Daum C."/>
            <person name="Ng V."/>
            <person name="Clum A."/>
            <person name="Ohm R."/>
            <person name="Martin F."/>
            <person name="Silar P."/>
            <person name="Natvig D."/>
            <person name="Lalanne C."/>
            <person name="Gautier V."/>
            <person name="Ament-Velasquez S.L."/>
            <person name="Kruys A."/>
            <person name="Hutchinson M.I."/>
            <person name="Powell A.J."/>
            <person name="Barry K."/>
            <person name="Miller A.N."/>
            <person name="Grigoriev I.V."/>
            <person name="Debuchy R."/>
            <person name="Gladieux P."/>
            <person name="Thoren M.H."/>
            <person name="Johannesson H."/>
        </authorList>
    </citation>
    <scope>NUCLEOTIDE SEQUENCE</scope>
    <source>
        <strain evidence="3">CBS 990.96</strain>
    </source>
</reference>
<comment type="caution">
    <text evidence="3">The sequence shown here is derived from an EMBL/GenBank/DDBJ whole genome shotgun (WGS) entry which is preliminary data.</text>
</comment>
<dbReference type="EMBL" id="MU865443">
    <property type="protein sequence ID" value="KAK4223045.1"/>
    <property type="molecule type" value="Genomic_DNA"/>
</dbReference>
<reference evidence="3" key="1">
    <citation type="journal article" date="2023" name="Mol. Phylogenet. Evol.">
        <title>Genome-scale phylogeny and comparative genomics of the fungal order Sordariales.</title>
        <authorList>
            <person name="Hensen N."/>
            <person name="Bonometti L."/>
            <person name="Westerberg I."/>
            <person name="Brannstrom I.O."/>
            <person name="Guillou S."/>
            <person name="Cros-Aarteil S."/>
            <person name="Calhoun S."/>
            <person name="Haridas S."/>
            <person name="Kuo A."/>
            <person name="Mondo S."/>
            <person name="Pangilinan J."/>
            <person name="Riley R."/>
            <person name="LaButti K."/>
            <person name="Andreopoulos B."/>
            <person name="Lipzen A."/>
            <person name="Chen C."/>
            <person name="Yan M."/>
            <person name="Daum C."/>
            <person name="Ng V."/>
            <person name="Clum A."/>
            <person name="Steindorff A."/>
            <person name="Ohm R.A."/>
            <person name="Martin F."/>
            <person name="Silar P."/>
            <person name="Natvig D.O."/>
            <person name="Lalanne C."/>
            <person name="Gautier V."/>
            <person name="Ament-Velasquez S.L."/>
            <person name="Kruys A."/>
            <person name="Hutchinson M.I."/>
            <person name="Powell A.J."/>
            <person name="Barry K."/>
            <person name="Miller A.N."/>
            <person name="Grigoriev I.V."/>
            <person name="Debuchy R."/>
            <person name="Gladieux P."/>
            <person name="Hiltunen Thoren M."/>
            <person name="Johannesson H."/>
        </authorList>
    </citation>
    <scope>NUCLEOTIDE SEQUENCE</scope>
    <source>
        <strain evidence="3">CBS 990.96</strain>
    </source>
</reference>
<proteinExistence type="predicted"/>
<evidence type="ECO:0000313" key="4">
    <source>
        <dbReference type="Proteomes" id="UP001301958"/>
    </source>
</evidence>
<dbReference type="InterPro" id="IPR051397">
    <property type="entry name" value="Zn-ADH-like_protein"/>
</dbReference>
<keyword evidence="4" id="KW-1185">Reference proteome</keyword>
<dbReference type="Pfam" id="PF00107">
    <property type="entry name" value="ADH_zinc_N"/>
    <property type="match status" value="1"/>
</dbReference>
<dbReference type="InterPro" id="IPR013149">
    <property type="entry name" value="ADH-like_C"/>
</dbReference>
<dbReference type="Pfam" id="PF08240">
    <property type="entry name" value="ADH_N"/>
    <property type="match status" value="1"/>
</dbReference>
<dbReference type="GO" id="GO:0016491">
    <property type="term" value="F:oxidoreductase activity"/>
    <property type="evidence" value="ECO:0007669"/>
    <property type="project" value="TreeGrafter"/>
</dbReference>
<dbReference type="SUPFAM" id="SSF50129">
    <property type="entry name" value="GroES-like"/>
    <property type="match status" value="1"/>
</dbReference>